<protein>
    <submittedName>
        <fullName evidence="1">Uncharacterized protein</fullName>
    </submittedName>
</protein>
<sequence>MNENKIHGKINSNRGIGGKISAYQRIKGDLGNDVNNRISKDYNSLVNKPSIEGVELKGDKSLRDFGITYVYQKTTEEWNSTPSLVAEKGAVYIYTDYKHDEKGNDIPGIKLGDGKAYLIDAPFCDQDMQDHINNLIIHITQNEREFWNAKVRCFIDSENTEKLVFTTN</sequence>
<proteinExistence type="predicted"/>
<reference evidence="1 2" key="1">
    <citation type="submission" date="2017-02" db="EMBL/GenBank/DDBJ databases">
        <authorList>
            <person name="Peterson S.W."/>
        </authorList>
    </citation>
    <scope>NUCLEOTIDE SEQUENCE [LARGE SCALE GENOMIC DNA]</scope>
    <source>
        <strain evidence="1 2">ATCC 17233</strain>
    </source>
</reference>
<keyword evidence="2" id="KW-1185">Reference proteome</keyword>
<accession>A0A1T4PK47</accession>
<name>A0A1T4PK47_9FIRM</name>
<gene>
    <name evidence="1" type="ORF">SAMN02745110_02031</name>
</gene>
<dbReference type="AlphaFoldDB" id="A0A1T4PK47"/>
<organism evidence="1 2">
    <name type="scientific">Eubacterium ruminantium</name>
    <dbReference type="NCBI Taxonomy" id="42322"/>
    <lineage>
        <taxon>Bacteria</taxon>
        <taxon>Bacillati</taxon>
        <taxon>Bacillota</taxon>
        <taxon>Clostridia</taxon>
        <taxon>Eubacteriales</taxon>
        <taxon>Eubacteriaceae</taxon>
        <taxon>Eubacterium</taxon>
    </lineage>
</organism>
<dbReference type="OrthoDB" id="9998213at2"/>
<dbReference type="RefSeq" id="WP_078787838.1">
    <property type="nucleotide sequence ID" value="NZ_FMTO01000011.1"/>
</dbReference>
<evidence type="ECO:0000313" key="2">
    <source>
        <dbReference type="Proteomes" id="UP000189857"/>
    </source>
</evidence>
<evidence type="ECO:0000313" key="1">
    <source>
        <dbReference type="EMBL" id="SJZ91819.1"/>
    </source>
</evidence>
<dbReference type="Proteomes" id="UP000189857">
    <property type="component" value="Unassembled WGS sequence"/>
</dbReference>
<dbReference type="EMBL" id="FUXA01000012">
    <property type="protein sequence ID" value="SJZ91819.1"/>
    <property type="molecule type" value="Genomic_DNA"/>
</dbReference>